<proteinExistence type="predicted"/>
<dbReference type="EMBL" id="JAVRRL010000103">
    <property type="protein sequence ID" value="KAK5107883.1"/>
    <property type="molecule type" value="Genomic_DNA"/>
</dbReference>
<name>A0AAN7YMV1_9PEZI</name>
<dbReference type="InterPro" id="IPR013320">
    <property type="entry name" value="ConA-like_dom_sf"/>
</dbReference>
<dbReference type="GO" id="GO:0006508">
    <property type="term" value="P:proteolysis"/>
    <property type="evidence" value="ECO:0007669"/>
    <property type="project" value="InterPro"/>
</dbReference>
<dbReference type="Pfam" id="PF01828">
    <property type="entry name" value="Peptidase_A4"/>
    <property type="match status" value="1"/>
</dbReference>
<sequence length="236" mass="25540">MARNTLLNAALMATAAVTAVSARAGKTINGTTYAGALTYGHHIFEVSADITIPDCSDGLPANDFSTYTSDGWVGLDAYNLTGGLIQTGVTTDFQVGDVIRARVVADSPTDATSGSTYLENLATCEKFEKHYTNQNYTLAGGNVQWVVESQLYLTVLGPEGQLGARYTPWVFENAKYKTKDGDVVTEHILEMDKPEDHLLDTILGNYTIAKGIFDQPGKVQVNYTTPDGYVLQGYYP</sequence>
<dbReference type="CDD" id="cd13426">
    <property type="entry name" value="Peptidase_G1"/>
    <property type="match status" value="1"/>
</dbReference>
<dbReference type="SUPFAM" id="SSF49899">
    <property type="entry name" value="Concanavalin A-like lectins/glucanases"/>
    <property type="match status" value="1"/>
</dbReference>
<comment type="caution">
    <text evidence="3">The sequence shown here is derived from an EMBL/GenBank/DDBJ whole genome shotgun (WGS) entry which is preliminary data.</text>
</comment>
<dbReference type="GO" id="GO:0070007">
    <property type="term" value="F:glutamic-type endopeptidase activity"/>
    <property type="evidence" value="ECO:0007669"/>
    <property type="project" value="InterPro"/>
</dbReference>
<organism evidence="3 4">
    <name type="scientific">Meristemomyces frigidus</name>
    <dbReference type="NCBI Taxonomy" id="1508187"/>
    <lineage>
        <taxon>Eukaryota</taxon>
        <taxon>Fungi</taxon>
        <taxon>Dikarya</taxon>
        <taxon>Ascomycota</taxon>
        <taxon>Pezizomycotina</taxon>
        <taxon>Dothideomycetes</taxon>
        <taxon>Dothideomycetidae</taxon>
        <taxon>Mycosphaerellales</taxon>
        <taxon>Teratosphaeriaceae</taxon>
        <taxon>Meristemomyces</taxon>
    </lineage>
</organism>
<dbReference type="InterPro" id="IPR000250">
    <property type="entry name" value="Peptidase_G1"/>
</dbReference>
<protein>
    <submittedName>
        <fullName evidence="3">Uncharacterized protein</fullName>
    </submittedName>
</protein>
<accession>A0AAN7YMV1</accession>
<feature type="chain" id="PRO_5042824624" evidence="2">
    <location>
        <begin position="23"/>
        <end position="236"/>
    </location>
</feature>
<dbReference type="Gene3D" id="2.60.120.700">
    <property type="entry name" value="Peptidase G1"/>
    <property type="match status" value="2"/>
</dbReference>
<evidence type="ECO:0000256" key="2">
    <source>
        <dbReference type="SAM" id="SignalP"/>
    </source>
</evidence>
<dbReference type="AlphaFoldDB" id="A0AAN7YMV1"/>
<reference evidence="3" key="1">
    <citation type="submission" date="2023-08" db="EMBL/GenBank/DDBJ databases">
        <title>Black Yeasts Isolated from many extreme environments.</title>
        <authorList>
            <person name="Coleine C."/>
            <person name="Stajich J.E."/>
            <person name="Selbmann L."/>
        </authorList>
    </citation>
    <scope>NUCLEOTIDE SEQUENCE</scope>
    <source>
        <strain evidence="3">CCFEE 5401</strain>
    </source>
</reference>
<keyword evidence="2" id="KW-0732">Signal</keyword>
<evidence type="ECO:0000256" key="1">
    <source>
        <dbReference type="PIRSR" id="PIRSR600250-50"/>
    </source>
</evidence>
<dbReference type="InterPro" id="IPR038656">
    <property type="entry name" value="Peptidase_G1_sf"/>
</dbReference>
<feature type="active site" description="Proton acceptor" evidence="1">
    <location>
        <position position="148"/>
    </location>
</feature>
<gene>
    <name evidence="3" type="ORF">LTR62_000593</name>
</gene>
<dbReference type="Proteomes" id="UP001310890">
    <property type="component" value="Unassembled WGS sequence"/>
</dbReference>
<feature type="signal peptide" evidence="2">
    <location>
        <begin position="1"/>
        <end position="22"/>
    </location>
</feature>
<evidence type="ECO:0000313" key="3">
    <source>
        <dbReference type="EMBL" id="KAK5107883.1"/>
    </source>
</evidence>
<evidence type="ECO:0000313" key="4">
    <source>
        <dbReference type="Proteomes" id="UP001310890"/>
    </source>
</evidence>